<dbReference type="KEGG" id="csl:COCSUDRAFT_64764"/>
<evidence type="ECO:0000256" key="12">
    <source>
        <dbReference type="ARBA" id="ARBA00023136"/>
    </source>
</evidence>
<dbReference type="PANTHER" id="PTHR12317">
    <property type="entry name" value="DIACYLGLYCEROL O-ACYLTRANSFERASE"/>
    <property type="match status" value="1"/>
</dbReference>
<gene>
    <name evidence="15" type="ORF">COCSUDRAFT_64764</name>
</gene>
<evidence type="ECO:0000256" key="4">
    <source>
        <dbReference type="ARBA" id="ARBA00005420"/>
    </source>
</evidence>
<proteinExistence type="inferred from homology"/>
<accession>I0Z4T1</accession>
<sequence>MSAFISFATEALNVSKTFPGIRFYMLTLVQNFYIPFIRDFVLAHGMCDCARSTCLRLLTRAKGSAIVLCVGGAREALLAQRDHFEIVLGKRLGFVRIAVRTGSALVPVLSFGENNIYQVARPADGTFAARLQRNLLKLLGLGFPIFHGTGIMLSSIGMLPYQGPIYVVVGAPFEVPKFEGDINGDEGRRAVREAHEKYVAALRGLWDAHKGRYALERKGTLKIVDLPPAPQTGTVFSRHDDQHYKEHLKHLCPRMCRTRSLPLDHHIGSPPGKTYEDIHRRNLLALGLFLTAAQAAGEASAGQSNSQLADQYYDRTAEMVGRIKDVLDIDLTNDDSVPKLEDFKKSANAYVADYRRLVSPGQKSFAEVYGVVTAMVGHFTVFGLGKKAFPAKLKEKQEKRVALAEKLLERELARERKVATVVHPPTAFVG</sequence>
<dbReference type="RefSeq" id="XP_005650194.1">
    <property type="nucleotide sequence ID" value="XM_005650137.1"/>
</dbReference>
<dbReference type="InterPro" id="IPR007130">
    <property type="entry name" value="DAGAT"/>
</dbReference>
<comment type="pathway">
    <text evidence="2">Glycerolipid metabolism; triacylglycerol biosynthesis.</text>
</comment>
<comment type="similarity">
    <text evidence="4 14">Belongs to the diacylglycerol acyltransferase family.</text>
</comment>
<keyword evidence="8" id="KW-0319">Glycerol metabolism</keyword>
<reference evidence="15 16" key="1">
    <citation type="journal article" date="2012" name="Genome Biol.">
        <title>The genome of the polar eukaryotic microalga coccomyxa subellipsoidea reveals traits of cold adaptation.</title>
        <authorList>
            <person name="Blanc G."/>
            <person name="Agarkova I."/>
            <person name="Grimwood J."/>
            <person name="Kuo A."/>
            <person name="Brueggeman A."/>
            <person name="Dunigan D."/>
            <person name="Gurnon J."/>
            <person name="Ladunga I."/>
            <person name="Lindquist E."/>
            <person name="Lucas S."/>
            <person name="Pangilinan J."/>
            <person name="Proschold T."/>
            <person name="Salamov A."/>
            <person name="Schmutz J."/>
            <person name="Weeks D."/>
            <person name="Yamada T."/>
            <person name="Claverie J.M."/>
            <person name="Grigoriev I."/>
            <person name="Van Etten J."/>
            <person name="Lomsadze A."/>
            <person name="Borodovsky M."/>
        </authorList>
    </citation>
    <scope>NUCLEOTIDE SEQUENCE [LARGE SCALE GENOMIC DNA]</scope>
    <source>
        <strain evidence="15 16">C-169</strain>
    </source>
</reference>
<keyword evidence="9 14" id="KW-0256">Endoplasmic reticulum</keyword>
<keyword evidence="5" id="KW-0444">Lipid biosynthesis</keyword>
<keyword evidence="16" id="KW-1185">Reference proteome</keyword>
<evidence type="ECO:0000256" key="1">
    <source>
        <dbReference type="ARBA" id="ARBA00004477"/>
    </source>
</evidence>
<evidence type="ECO:0000313" key="15">
    <source>
        <dbReference type="EMBL" id="EIE25650.1"/>
    </source>
</evidence>
<comment type="subcellular location">
    <subcellularLocation>
        <location evidence="1 14">Endoplasmic reticulum membrane</location>
        <topology evidence="1 14">Multi-pass membrane protein</topology>
    </subcellularLocation>
</comment>
<dbReference type="CDD" id="cd07987">
    <property type="entry name" value="LPLAT_MGAT-like"/>
    <property type="match status" value="1"/>
</dbReference>
<keyword evidence="11" id="KW-0443">Lipid metabolism</keyword>
<evidence type="ECO:0000256" key="5">
    <source>
        <dbReference type="ARBA" id="ARBA00022516"/>
    </source>
</evidence>
<dbReference type="EMBL" id="AGSI01000003">
    <property type="protein sequence ID" value="EIE25650.1"/>
    <property type="molecule type" value="Genomic_DNA"/>
</dbReference>
<dbReference type="GO" id="GO:0010207">
    <property type="term" value="P:photosystem II assembly"/>
    <property type="evidence" value="ECO:0007669"/>
    <property type="project" value="InterPro"/>
</dbReference>
<evidence type="ECO:0000313" key="16">
    <source>
        <dbReference type="Proteomes" id="UP000007264"/>
    </source>
</evidence>
<dbReference type="AlphaFoldDB" id="I0Z4T1"/>
<evidence type="ECO:0000256" key="2">
    <source>
        <dbReference type="ARBA" id="ARBA00004771"/>
    </source>
</evidence>
<dbReference type="InterPro" id="IPR038450">
    <property type="entry name" value="PSII_Psb27_sf"/>
</dbReference>
<evidence type="ECO:0000256" key="3">
    <source>
        <dbReference type="ARBA" id="ARBA00005189"/>
    </source>
</evidence>
<evidence type="ECO:0000256" key="13">
    <source>
        <dbReference type="ARBA" id="ARBA00023315"/>
    </source>
</evidence>
<keyword evidence="6 14" id="KW-0808">Transferase</keyword>
<dbReference type="GeneID" id="17043644"/>
<evidence type="ECO:0000256" key="8">
    <source>
        <dbReference type="ARBA" id="ARBA00022798"/>
    </source>
</evidence>
<dbReference type="GO" id="GO:0009523">
    <property type="term" value="C:photosystem II"/>
    <property type="evidence" value="ECO:0007669"/>
    <property type="project" value="InterPro"/>
</dbReference>
<protein>
    <recommendedName>
        <fullName evidence="14">Acyltransferase</fullName>
        <ecNumber evidence="14">2.3.1.-</ecNumber>
    </recommendedName>
</protein>
<evidence type="ECO:0000256" key="10">
    <source>
        <dbReference type="ARBA" id="ARBA00022989"/>
    </source>
</evidence>
<dbReference type="GO" id="GO:0005789">
    <property type="term" value="C:endoplasmic reticulum membrane"/>
    <property type="evidence" value="ECO:0007669"/>
    <property type="project" value="UniProtKB-SubCell"/>
</dbReference>
<evidence type="ECO:0000256" key="9">
    <source>
        <dbReference type="ARBA" id="ARBA00022824"/>
    </source>
</evidence>
<dbReference type="OrthoDB" id="264532at2759"/>
<dbReference type="Pfam" id="PF03982">
    <property type="entry name" value="DAGAT"/>
    <property type="match status" value="1"/>
</dbReference>
<dbReference type="Proteomes" id="UP000007264">
    <property type="component" value="Unassembled WGS sequence"/>
</dbReference>
<dbReference type="STRING" id="574566.I0Z4T1"/>
<dbReference type="GO" id="GO:0010206">
    <property type="term" value="P:photosystem II repair"/>
    <property type="evidence" value="ECO:0007669"/>
    <property type="project" value="InterPro"/>
</dbReference>
<evidence type="ECO:0000256" key="14">
    <source>
        <dbReference type="RuleBase" id="RU367023"/>
    </source>
</evidence>
<keyword evidence="12" id="KW-0472">Membrane</keyword>
<evidence type="ECO:0000256" key="6">
    <source>
        <dbReference type="ARBA" id="ARBA00022679"/>
    </source>
</evidence>
<keyword evidence="10" id="KW-1133">Transmembrane helix</keyword>
<evidence type="ECO:0000256" key="11">
    <source>
        <dbReference type="ARBA" id="ARBA00023098"/>
    </source>
</evidence>
<dbReference type="GO" id="GO:0006071">
    <property type="term" value="P:glycerol metabolic process"/>
    <property type="evidence" value="ECO:0007669"/>
    <property type="project" value="UniProtKB-KW"/>
</dbReference>
<dbReference type="EC" id="2.3.1.-" evidence="14"/>
<dbReference type="eggNOG" id="KOG0831">
    <property type="taxonomic scope" value="Eukaryota"/>
</dbReference>
<dbReference type="Gene3D" id="1.20.58.810">
    <property type="entry name" value="Photosystem II Pbs27"/>
    <property type="match status" value="1"/>
</dbReference>
<dbReference type="PANTHER" id="PTHR12317:SF0">
    <property type="entry name" value="ACYLTRANSFERASE"/>
    <property type="match status" value="1"/>
</dbReference>
<dbReference type="Pfam" id="PF13326">
    <property type="entry name" value="PSII_Pbs27"/>
    <property type="match status" value="1"/>
</dbReference>
<comment type="caution">
    <text evidence="15">The sequence shown here is derived from an EMBL/GenBank/DDBJ whole genome shotgun (WGS) entry which is preliminary data.</text>
</comment>
<keyword evidence="13" id="KW-0012">Acyltransferase</keyword>
<comment type="pathway">
    <text evidence="3">Lipid metabolism.</text>
</comment>
<dbReference type="InterPro" id="IPR025585">
    <property type="entry name" value="PSII_Psb27"/>
</dbReference>
<evidence type="ECO:0000256" key="7">
    <source>
        <dbReference type="ARBA" id="ARBA00022692"/>
    </source>
</evidence>
<dbReference type="HAMAP" id="MF_01481">
    <property type="entry name" value="PSII_Psb27"/>
    <property type="match status" value="1"/>
</dbReference>
<dbReference type="GO" id="GO:0019432">
    <property type="term" value="P:triglyceride biosynthetic process"/>
    <property type="evidence" value="ECO:0007669"/>
    <property type="project" value="TreeGrafter"/>
</dbReference>
<dbReference type="GO" id="GO:0004144">
    <property type="term" value="F:diacylglycerol O-acyltransferase activity"/>
    <property type="evidence" value="ECO:0007669"/>
    <property type="project" value="UniProtKB-ARBA"/>
</dbReference>
<keyword evidence="7" id="KW-0812">Transmembrane</keyword>
<name>I0Z4T1_COCSC</name>
<organism evidence="15 16">
    <name type="scientific">Coccomyxa subellipsoidea (strain C-169)</name>
    <name type="common">Green microalga</name>
    <dbReference type="NCBI Taxonomy" id="574566"/>
    <lineage>
        <taxon>Eukaryota</taxon>
        <taxon>Viridiplantae</taxon>
        <taxon>Chlorophyta</taxon>
        <taxon>core chlorophytes</taxon>
        <taxon>Trebouxiophyceae</taxon>
        <taxon>Trebouxiophyceae incertae sedis</taxon>
        <taxon>Coccomyxaceae</taxon>
        <taxon>Coccomyxa</taxon>
        <taxon>Coccomyxa subellipsoidea</taxon>
    </lineage>
</organism>